<dbReference type="Proteomes" id="UP000546642">
    <property type="component" value="Unassembled WGS sequence"/>
</dbReference>
<name>A0A7W9YHE9_9ACTN</name>
<comment type="caution">
    <text evidence="1">The sequence shown here is derived from an EMBL/GenBank/DDBJ whole genome shotgun (WGS) entry which is preliminary data.</text>
</comment>
<dbReference type="RefSeq" id="WP_184075480.1">
    <property type="nucleotide sequence ID" value="NZ_JACHDS010000001.1"/>
</dbReference>
<sequence>MRNDHRRGAVAIITNPRGDLLPHLRDDIPAVCWSGYWSRPGRREEPRKT</sequence>
<organism evidence="1 2">
    <name type="scientific">Nocardiopsis mwathae</name>
    <dbReference type="NCBI Taxonomy" id="1472723"/>
    <lineage>
        <taxon>Bacteria</taxon>
        <taxon>Bacillati</taxon>
        <taxon>Actinomycetota</taxon>
        <taxon>Actinomycetes</taxon>
        <taxon>Streptosporangiales</taxon>
        <taxon>Nocardiopsidaceae</taxon>
        <taxon>Nocardiopsis</taxon>
    </lineage>
</organism>
<reference evidence="1 2" key="1">
    <citation type="submission" date="2020-08" db="EMBL/GenBank/DDBJ databases">
        <title>Sequencing the genomes of 1000 actinobacteria strains.</title>
        <authorList>
            <person name="Klenk H.-P."/>
        </authorList>
    </citation>
    <scope>NUCLEOTIDE SEQUENCE [LARGE SCALE GENOMIC DNA]</scope>
    <source>
        <strain evidence="1 2">DSM 46659</strain>
    </source>
</reference>
<dbReference type="AlphaFoldDB" id="A0A7W9YHE9"/>
<evidence type="ECO:0000313" key="1">
    <source>
        <dbReference type="EMBL" id="MBB6172139.1"/>
    </source>
</evidence>
<protein>
    <submittedName>
        <fullName evidence="1">Uncharacterized protein</fullName>
    </submittedName>
</protein>
<proteinExistence type="predicted"/>
<evidence type="ECO:0000313" key="2">
    <source>
        <dbReference type="Proteomes" id="UP000546642"/>
    </source>
</evidence>
<gene>
    <name evidence="1" type="ORF">HNR23_002199</name>
</gene>
<keyword evidence="2" id="KW-1185">Reference proteome</keyword>
<dbReference type="EMBL" id="JACHDS010000001">
    <property type="protein sequence ID" value="MBB6172139.1"/>
    <property type="molecule type" value="Genomic_DNA"/>
</dbReference>
<accession>A0A7W9YHE9</accession>